<evidence type="ECO:0000313" key="4">
    <source>
        <dbReference type="Proteomes" id="UP000030744"/>
    </source>
</evidence>
<dbReference type="InterPro" id="IPR005162">
    <property type="entry name" value="Retrotrans_gag_dom"/>
</dbReference>
<dbReference type="GeneID" id="25383422"/>
<dbReference type="OrthoDB" id="425619at2759"/>
<evidence type="ECO:0000256" key="1">
    <source>
        <dbReference type="SAM" id="MobiDB-lite"/>
    </source>
</evidence>
<reference evidence="3" key="1">
    <citation type="submission" date="2013-10" db="EMBL/GenBank/DDBJ databases">
        <title>Genomic analysis of the causative agents of coccidiosis in chickens.</title>
        <authorList>
            <person name="Reid A.J."/>
            <person name="Blake D."/>
            <person name="Billington K."/>
            <person name="Browne H."/>
            <person name="Dunn M."/>
            <person name="Hung S."/>
            <person name="Kawahara F."/>
            <person name="Miranda-Saavedra D."/>
            <person name="Mourier T."/>
            <person name="Nagra H."/>
            <person name="Otto T.D."/>
            <person name="Rawlings N."/>
            <person name="Sanchez A."/>
            <person name="Sanders M."/>
            <person name="Subramaniam C."/>
            <person name="Tay Y."/>
            <person name="Dear P."/>
            <person name="Doerig C."/>
            <person name="Gruber A."/>
            <person name="Parkinson J."/>
            <person name="Shirley M."/>
            <person name="Wan K.L."/>
            <person name="Berriman M."/>
            <person name="Tomley F."/>
            <person name="Pain A."/>
        </authorList>
    </citation>
    <scope>NUCLEOTIDE SEQUENCE [LARGE SCALE GENOMIC DNA]</scope>
    <source>
        <strain evidence="3">Houghton</strain>
    </source>
</reference>
<reference evidence="3" key="2">
    <citation type="submission" date="2013-10" db="EMBL/GenBank/DDBJ databases">
        <authorList>
            <person name="Aslett M."/>
        </authorList>
    </citation>
    <scope>NUCLEOTIDE SEQUENCE [LARGE SCALE GENOMIC DNA]</scope>
    <source>
        <strain evidence="3">Houghton</strain>
    </source>
</reference>
<feature type="compositionally biased region" description="Polar residues" evidence="1">
    <location>
        <begin position="21"/>
        <end position="33"/>
    </location>
</feature>
<sequence>MEVDYEPLTEVGSIGPEPQQAEASSISASNSGENAFPPKTIQEERLRVCRPTRYDWRRDAEAVEEFLNSLDLYLRLQNAPEQFQLLLASSLLEADARRWWLHLSNGSTFPEHIRSMQAFRDALRCRFIPTSASEQVMAELRKLKQGKLSIERYIEKYQSLVNRSPMVDAELHNNWFIAGLAPGVRQTVTGWATDREMRGGKVELVAEWKRKTPHSQP</sequence>
<dbReference type="EMBL" id="HG687064">
    <property type="protein sequence ID" value="CDJ34709.1"/>
    <property type="molecule type" value="Genomic_DNA"/>
</dbReference>
<dbReference type="AlphaFoldDB" id="U6K9S1"/>
<dbReference type="Proteomes" id="UP000030744">
    <property type="component" value="Unassembled WGS sequence"/>
</dbReference>
<evidence type="ECO:0000313" key="3">
    <source>
        <dbReference type="EMBL" id="CDJ34709.1"/>
    </source>
</evidence>
<name>U6K9S1_9EIME</name>
<dbReference type="Pfam" id="PF03732">
    <property type="entry name" value="Retrotrans_gag"/>
    <property type="match status" value="1"/>
</dbReference>
<protein>
    <recommendedName>
        <fullName evidence="2">Retrotransposon gag domain-containing protein</fullName>
    </recommendedName>
</protein>
<evidence type="ECO:0000259" key="2">
    <source>
        <dbReference type="Pfam" id="PF03732"/>
    </source>
</evidence>
<dbReference type="RefSeq" id="XP_013357272.1">
    <property type="nucleotide sequence ID" value="XM_013501818.1"/>
</dbReference>
<dbReference type="VEuPathDB" id="ToxoDB:EMH_0092340"/>
<accession>U6K9S1</accession>
<feature type="domain" description="Retrotransposon gag" evidence="2">
    <location>
        <begin position="87"/>
        <end position="181"/>
    </location>
</feature>
<gene>
    <name evidence="3" type="ORF">EMH_0092340</name>
</gene>
<keyword evidence="4" id="KW-1185">Reference proteome</keyword>
<proteinExistence type="predicted"/>
<organism evidence="3 4">
    <name type="scientific">Eimeria mitis</name>
    <dbReference type="NCBI Taxonomy" id="44415"/>
    <lineage>
        <taxon>Eukaryota</taxon>
        <taxon>Sar</taxon>
        <taxon>Alveolata</taxon>
        <taxon>Apicomplexa</taxon>
        <taxon>Conoidasida</taxon>
        <taxon>Coccidia</taxon>
        <taxon>Eucoccidiorida</taxon>
        <taxon>Eimeriorina</taxon>
        <taxon>Eimeriidae</taxon>
        <taxon>Eimeria</taxon>
    </lineage>
</organism>
<feature type="region of interest" description="Disordered" evidence="1">
    <location>
        <begin position="1"/>
        <end position="40"/>
    </location>
</feature>